<name>A0A6L5JVY2_RHOTE</name>
<organism evidence="12 13">
    <name type="scientific">Rhodocyclus tenuis</name>
    <name type="common">Rhodospirillum tenue</name>
    <dbReference type="NCBI Taxonomy" id="1066"/>
    <lineage>
        <taxon>Bacteria</taxon>
        <taxon>Pseudomonadati</taxon>
        <taxon>Pseudomonadota</taxon>
        <taxon>Betaproteobacteria</taxon>
        <taxon>Rhodocyclales</taxon>
        <taxon>Rhodocyclaceae</taxon>
        <taxon>Rhodocyclus</taxon>
    </lineage>
</organism>
<keyword evidence="5 8" id="KW-0560">Oxidoreductase</keyword>
<dbReference type="GO" id="GO:0019632">
    <property type="term" value="P:shikimate metabolic process"/>
    <property type="evidence" value="ECO:0007669"/>
    <property type="project" value="TreeGrafter"/>
</dbReference>
<dbReference type="CDD" id="cd01065">
    <property type="entry name" value="NAD_bind_Shikimate_DH"/>
    <property type="match status" value="1"/>
</dbReference>
<dbReference type="InterPro" id="IPR006151">
    <property type="entry name" value="Shikm_DH/Glu-tRNA_Rdtase"/>
</dbReference>
<dbReference type="PANTHER" id="PTHR21089:SF1">
    <property type="entry name" value="BIFUNCTIONAL 3-DEHYDROQUINATE DEHYDRATASE_SHIKIMATE DEHYDROGENASE, CHLOROPLASTIC"/>
    <property type="match status" value="1"/>
</dbReference>
<evidence type="ECO:0000259" key="11">
    <source>
        <dbReference type="Pfam" id="PF18317"/>
    </source>
</evidence>
<feature type="binding site" evidence="8">
    <location>
        <begin position="152"/>
        <end position="156"/>
    </location>
    <ligand>
        <name>NADP(+)</name>
        <dbReference type="ChEBI" id="CHEBI:58349"/>
    </ligand>
</feature>
<dbReference type="InterPro" id="IPR013708">
    <property type="entry name" value="Shikimate_DH-bd_N"/>
</dbReference>
<keyword evidence="4 8" id="KW-0521">NADP</keyword>
<feature type="domain" description="SDH C-terminal" evidence="11">
    <location>
        <begin position="270"/>
        <end position="294"/>
    </location>
</feature>
<dbReference type="Pfam" id="PF18317">
    <property type="entry name" value="SDH_C"/>
    <property type="match status" value="1"/>
</dbReference>
<feature type="binding site" evidence="8">
    <location>
        <position position="78"/>
    </location>
    <ligand>
        <name>NADP(+)</name>
        <dbReference type="ChEBI" id="CHEBI:58349"/>
    </ligand>
</feature>
<feature type="binding site" evidence="8">
    <location>
        <position position="247"/>
    </location>
    <ligand>
        <name>shikimate</name>
        <dbReference type="ChEBI" id="CHEBI:36208"/>
    </ligand>
</feature>
<dbReference type="GO" id="GO:0050661">
    <property type="term" value="F:NADP binding"/>
    <property type="evidence" value="ECO:0007669"/>
    <property type="project" value="TreeGrafter"/>
</dbReference>
<feature type="domain" description="Shikimate dehydrogenase substrate binding N-terminal" evidence="10">
    <location>
        <begin position="7"/>
        <end position="89"/>
    </location>
</feature>
<dbReference type="Gene3D" id="3.40.50.720">
    <property type="entry name" value="NAD(P)-binding Rossmann-like Domain"/>
    <property type="match status" value="1"/>
</dbReference>
<dbReference type="SUPFAM" id="SSF53223">
    <property type="entry name" value="Aminoacid dehydrogenase-like, N-terminal domain"/>
    <property type="match status" value="1"/>
</dbReference>
<evidence type="ECO:0000256" key="7">
    <source>
        <dbReference type="ARBA" id="ARBA00049442"/>
    </source>
</evidence>
<dbReference type="Pfam" id="PF01488">
    <property type="entry name" value="Shikimate_DH"/>
    <property type="match status" value="1"/>
</dbReference>
<evidence type="ECO:0000313" key="13">
    <source>
        <dbReference type="Proteomes" id="UP000480275"/>
    </source>
</evidence>
<dbReference type="InterPro" id="IPR022893">
    <property type="entry name" value="Shikimate_DH_fam"/>
</dbReference>
<dbReference type="SUPFAM" id="SSF51735">
    <property type="entry name" value="NAD(P)-binding Rossmann-fold domains"/>
    <property type="match status" value="1"/>
</dbReference>
<accession>A0A6L5JVY2</accession>
<evidence type="ECO:0000256" key="8">
    <source>
        <dbReference type="HAMAP-Rule" id="MF_00222"/>
    </source>
</evidence>
<evidence type="ECO:0000256" key="5">
    <source>
        <dbReference type="ARBA" id="ARBA00023002"/>
    </source>
</evidence>
<evidence type="ECO:0000256" key="6">
    <source>
        <dbReference type="ARBA" id="ARBA00023141"/>
    </source>
</evidence>
<protein>
    <recommendedName>
        <fullName evidence="2 8">Shikimate dehydrogenase (NADP(+))</fullName>
        <shortName evidence="8">SDH</shortName>
        <ecNumber evidence="2 8">1.1.1.25</ecNumber>
    </recommendedName>
</protein>
<dbReference type="NCBIfam" id="NF001310">
    <property type="entry name" value="PRK00258.1-2"/>
    <property type="match status" value="1"/>
</dbReference>
<dbReference type="Pfam" id="PF08501">
    <property type="entry name" value="Shikimate_dh_N"/>
    <property type="match status" value="1"/>
</dbReference>
<comment type="subunit">
    <text evidence="8">Homodimer.</text>
</comment>
<dbReference type="HAMAP" id="MF_00222">
    <property type="entry name" value="Shikimate_DH_AroE"/>
    <property type="match status" value="1"/>
</dbReference>
<comment type="catalytic activity">
    <reaction evidence="7 8">
        <text>shikimate + NADP(+) = 3-dehydroshikimate + NADPH + H(+)</text>
        <dbReference type="Rhea" id="RHEA:17737"/>
        <dbReference type="ChEBI" id="CHEBI:15378"/>
        <dbReference type="ChEBI" id="CHEBI:16630"/>
        <dbReference type="ChEBI" id="CHEBI:36208"/>
        <dbReference type="ChEBI" id="CHEBI:57783"/>
        <dbReference type="ChEBI" id="CHEBI:58349"/>
        <dbReference type="EC" id="1.1.1.25"/>
    </reaction>
</comment>
<gene>
    <name evidence="8 12" type="primary">aroE</name>
    <name evidence="12" type="ORF">GHK24_07020</name>
</gene>
<dbReference type="OrthoDB" id="9776868at2"/>
<dbReference type="Gene3D" id="3.40.50.10860">
    <property type="entry name" value="Leucine Dehydrogenase, chain A, domain 1"/>
    <property type="match status" value="1"/>
</dbReference>
<feature type="binding site" evidence="8">
    <location>
        <begin position="15"/>
        <end position="17"/>
    </location>
    <ligand>
        <name>shikimate</name>
        <dbReference type="ChEBI" id="CHEBI:36208"/>
    </ligand>
</feature>
<feature type="binding site" evidence="8">
    <location>
        <position position="270"/>
    </location>
    <ligand>
        <name>NADP(+)</name>
        <dbReference type="ChEBI" id="CHEBI:58349"/>
    </ligand>
</feature>
<comment type="pathway">
    <text evidence="1 8">Metabolic intermediate biosynthesis; chorismate biosynthesis; chorismate from D-erythrose 4-phosphate and phosphoenolpyruvate: step 4/7.</text>
</comment>
<dbReference type="InterPro" id="IPR041121">
    <property type="entry name" value="SDH_C"/>
</dbReference>
<dbReference type="GO" id="GO:0008652">
    <property type="term" value="P:amino acid biosynthetic process"/>
    <property type="evidence" value="ECO:0007669"/>
    <property type="project" value="UniProtKB-KW"/>
</dbReference>
<dbReference type="EC" id="1.1.1.25" evidence="2 8"/>
<sequence length="302" mass="31084">MPDPYAVFGNPIAHSRSPAIHTAFARQTGENLVYTAILAPRDGFATALGEFIAAGGRGANVTVPFKEEACRLATRLTERARLAGAVNTLSIGALASDAATSHTSGTADATATNAATAANEIIGDNTDGAGLLRDLQHNLGCALADRRILLLGAGGAARGVLAPLLDARPARLLIANRSADKAQALAEHFQPHAAGCRLAGGGFAAVDTGEGAFDLIINATSASLAGQALPIGKHAFAHDGLAYDMMYRADGDTPFLAEARAAGVGRCADGLGMLIEQAAEAFFVWRGQRPETAPLLAQRRHD</sequence>
<dbReference type="PANTHER" id="PTHR21089">
    <property type="entry name" value="SHIKIMATE DEHYDROGENASE"/>
    <property type="match status" value="1"/>
</dbReference>
<evidence type="ECO:0000259" key="9">
    <source>
        <dbReference type="Pfam" id="PF01488"/>
    </source>
</evidence>
<evidence type="ECO:0000313" key="12">
    <source>
        <dbReference type="EMBL" id="MQY51523.1"/>
    </source>
</evidence>
<dbReference type="GO" id="GO:0009423">
    <property type="term" value="P:chorismate biosynthetic process"/>
    <property type="evidence" value="ECO:0007669"/>
    <property type="project" value="UniProtKB-UniRule"/>
</dbReference>
<dbReference type="AlphaFoldDB" id="A0A6L5JVY2"/>
<feature type="binding site" evidence="8">
    <location>
        <position position="277"/>
    </location>
    <ligand>
        <name>shikimate</name>
        <dbReference type="ChEBI" id="CHEBI:36208"/>
    </ligand>
</feature>
<feature type="binding site" evidence="8">
    <location>
        <position position="245"/>
    </location>
    <ligand>
        <name>NADP(+)</name>
        <dbReference type="ChEBI" id="CHEBI:58349"/>
    </ligand>
</feature>
<feature type="active site" description="Proton acceptor" evidence="8">
    <location>
        <position position="66"/>
    </location>
</feature>
<keyword evidence="6 8" id="KW-0057">Aromatic amino acid biosynthesis</keyword>
<comment type="function">
    <text evidence="8">Involved in the biosynthesis of the chorismate, which leads to the biosynthesis of aromatic amino acids. Catalyzes the reversible NADPH linked reduction of 3-dehydroshikimate (DHSA) to yield shikimate (SA).</text>
</comment>
<evidence type="ECO:0000256" key="3">
    <source>
        <dbReference type="ARBA" id="ARBA00022605"/>
    </source>
</evidence>
<comment type="similarity">
    <text evidence="8">Belongs to the shikimate dehydrogenase family.</text>
</comment>
<dbReference type="GO" id="GO:0005829">
    <property type="term" value="C:cytosol"/>
    <property type="evidence" value="ECO:0007669"/>
    <property type="project" value="TreeGrafter"/>
</dbReference>
<dbReference type="GO" id="GO:0009073">
    <property type="term" value="P:aromatic amino acid family biosynthetic process"/>
    <property type="evidence" value="ECO:0007669"/>
    <property type="project" value="UniProtKB-KW"/>
</dbReference>
<dbReference type="InterPro" id="IPR046346">
    <property type="entry name" value="Aminoacid_DH-like_N_sf"/>
</dbReference>
<comment type="caution">
    <text evidence="12">The sequence shown here is derived from an EMBL/GenBank/DDBJ whole genome shotgun (WGS) entry which is preliminary data.</text>
</comment>
<dbReference type="GO" id="GO:0004764">
    <property type="term" value="F:shikimate 3-dehydrogenase (NADP+) activity"/>
    <property type="evidence" value="ECO:0007669"/>
    <property type="project" value="UniProtKB-UniRule"/>
</dbReference>
<keyword evidence="3 8" id="KW-0028">Amino-acid biosynthesis</keyword>
<evidence type="ECO:0000256" key="4">
    <source>
        <dbReference type="ARBA" id="ARBA00022857"/>
    </source>
</evidence>
<feature type="binding site" evidence="8">
    <location>
        <position position="62"/>
    </location>
    <ligand>
        <name>shikimate</name>
        <dbReference type="ChEBI" id="CHEBI:36208"/>
    </ligand>
</feature>
<dbReference type="UniPathway" id="UPA00053">
    <property type="reaction ID" value="UER00087"/>
</dbReference>
<dbReference type="EMBL" id="WIXJ01000003">
    <property type="protein sequence ID" value="MQY51523.1"/>
    <property type="molecule type" value="Genomic_DNA"/>
</dbReference>
<evidence type="ECO:0000256" key="1">
    <source>
        <dbReference type="ARBA" id="ARBA00004871"/>
    </source>
</evidence>
<feature type="binding site" evidence="8">
    <location>
        <position position="127"/>
    </location>
    <ligand>
        <name>shikimate</name>
        <dbReference type="ChEBI" id="CHEBI:36208"/>
    </ligand>
</feature>
<reference evidence="12 13" key="1">
    <citation type="submission" date="2019-10" db="EMBL/GenBank/DDBJ databases">
        <title>Whole-genome sequence of the purple nonsulfur photosynthetic bacterium Rhodocyclus tenuis.</title>
        <authorList>
            <person name="Kyndt J.A."/>
            <person name="Meyer T.E."/>
        </authorList>
    </citation>
    <scope>NUCLEOTIDE SEQUENCE [LARGE SCALE GENOMIC DNA]</scope>
    <source>
        <strain evidence="12 13">DSM 110</strain>
    </source>
</reference>
<comment type="caution">
    <text evidence="8">Lacks conserved residue(s) required for the propagation of feature annotation.</text>
</comment>
<feature type="binding site" evidence="8">
    <location>
        <position position="87"/>
    </location>
    <ligand>
        <name>shikimate</name>
        <dbReference type="ChEBI" id="CHEBI:36208"/>
    </ligand>
</feature>
<dbReference type="InterPro" id="IPR036291">
    <property type="entry name" value="NAD(P)-bd_dom_sf"/>
</dbReference>
<proteinExistence type="inferred from homology"/>
<dbReference type="Proteomes" id="UP000480275">
    <property type="component" value="Unassembled WGS sequence"/>
</dbReference>
<feature type="domain" description="Quinate/shikimate 5-dehydrogenase/glutamyl-tRNA reductase" evidence="9">
    <location>
        <begin position="142"/>
        <end position="222"/>
    </location>
</feature>
<evidence type="ECO:0000256" key="2">
    <source>
        <dbReference type="ARBA" id="ARBA00012962"/>
    </source>
</evidence>
<evidence type="ECO:0000259" key="10">
    <source>
        <dbReference type="Pfam" id="PF08501"/>
    </source>
</evidence>
<dbReference type="FunFam" id="3.40.50.10860:FF:000006">
    <property type="entry name" value="Shikimate dehydrogenase (NADP(+))"/>
    <property type="match status" value="1"/>
</dbReference>